<dbReference type="RefSeq" id="WP_264788809.1">
    <property type="nucleotide sequence ID" value="NZ_AP026867.1"/>
</dbReference>
<dbReference type="PANTHER" id="PTHR16504:SF4">
    <property type="entry name" value="5'(3')-DEOXYRIBONUCLEOTIDASE"/>
    <property type="match status" value="1"/>
</dbReference>
<name>A0A916DVY2_9BACT</name>
<dbReference type="AlphaFoldDB" id="A0A916DVY2"/>
<dbReference type="InterPro" id="IPR010708">
    <property type="entry name" value="5'(3')-deoxyribonucleotidase"/>
</dbReference>
<proteinExistence type="inferred from homology"/>
<dbReference type="Pfam" id="PF06941">
    <property type="entry name" value="NT5C"/>
    <property type="match status" value="1"/>
</dbReference>
<protein>
    <submittedName>
        <fullName evidence="2">Uncharacterized protein</fullName>
    </submittedName>
</protein>
<organism evidence="2 3">
    <name type="scientific">Aureispira anguillae</name>
    <dbReference type="NCBI Taxonomy" id="2864201"/>
    <lineage>
        <taxon>Bacteria</taxon>
        <taxon>Pseudomonadati</taxon>
        <taxon>Bacteroidota</taxon>
        <taxon>Saprospiria</taxon>
        <taxon>Saprospirales</taxon>
        <taxon>Saprospiraceae</taxon>
        <taxon>Aureispira</taxon>
    </lineage>
</organism>
<dbReference type="GO" id="GO:0008253">
    <property type="term" value="F:5'-nucleotidase activity"/>
    <property type="evidence" value="ECO:0007669"/>
    <property type="project" value="InterPro"/>
</dbReference>
<comment type="similarity">
    <text evidence="1">Belongs to the 5'(3')-deoxyribonucleotidase family.</text>
</comment>
<dbReference type="EMBL" id="AP026867">
    <property type="protein sequence ID" value="BDS13541.1"/>
    <property type="molecule type" value="Genomic_DNA"/>
</dbReference>
<dbReference type="GO" id="GO:0009223">
    <property type="term" value="P:pyrimidine deoxyribonucleotide catabolic process"/>
    <property type="evidence" value="ECO:0007669"/>
    <property type="project" value="TreeGrafter"/>
</dbReference>
<gene>
    <name evidence="2" type="ORF">AsAng_0042800</name>
</gene>
<accession>A0A916DVY2</accession>
<reference evidence="2" key="1">
    <citation type="submission" date="2022-09" db="EMBL/GenBank/DDBJ databases">
        <title>Aureispira anguillicida sp. nov., isolated from Leptocephalus of Japanese eel Anguilla japonica.</title>
        <authorList>
            <person name="Yuasa K."/>
            <person name="Mekata T."/>
            <person name="Ikunari K."/>
        </authorList>
    </citation>
    <scope>NUCLEOTIDE SEQUENCE</scope>
    <source>
        <strain evidence="2">EL160426</strain>
    </source>
</reference>
<sequence>MKKRIYIDMDNTLCDFQSKSNEMKEQSNGTLLYPQSQYGFFTSLKPLPDALTAYQKLEQHFEVYILTAPSYRNPLCYTEKRVWVEQHLGLERTKNLIICKRKGLLKGDFLIDDHLYPEFEGEQLLFGTAPFETWKKVLDYMLG</sequence>
<dbReference type="Proteomes" id="UP001060919">
    <property type="component" value="Chromosome"/>
</dbReference>
<dbReference type="Gene3D" id="3.40.50.1000">
    <property type="entry name" value="HAD superfamily/HAD-like"/>
    <property type="match status" value="1"/>
</dbReference>
<evidence type="ECO:0000313" key="2">
    <source>
        <dbReference type="EMBL" id="BDS13541.1"/>
    </source>
</evidence>
<evidence type="ECO:0000313" key="3">
    <source>
        <dbReference type="Proteomes" id="UP001060919"/>
    </source>
</evidence>
<dbReference type="SUPFAM" id="SSF56784">
    <property type="entry name" value="HAD-like"/>
    <property type="match status" value="1"/>
</dbReference>
<evidence type="ECO:0000256" key="1">
    <source>
        <dbReference type="ARBA" id="ARBA00009589"/>
    </source>
</evidence>
<dbReference type="InterPro" id="IPR023214">
    <property type="entry name" value="HAD_sf"/>
</dbReference>
<dbReference type="PANTHER" id="PTHR16504">
    <property type="entry name" value="5'(3')-DEOXYRIBONUCLEOTIDASE"/>
    <property type="match status" value="1"/>
</dbReference>
<dbReference type="KEGG" id="aup:AsAng_0042800"/>
<keyword evidence="3" id="KW-1185">Reference proteome</keyword>
<dbReference type="InterPro" id="IPR036412">
    <property type="entry name" value="HAD-like_sf"/>
</dbReference>